<gene>
    <name evidence="2" type="ORF">BGZ96_009546</name>
</gene>
<name>A0ABQ7JWV7_9FUNG</name>
<dbReference type="EMBL" id="JAAAIM010000583">
    <property type="protein sequence ID" value="KAG0286323.1"/>
    <property type="molecule type" value="Genomic_DNA"/>
</dbReference>
<dbReference type="Proteomes" id="UP001194696">
    <property type="component" value="Unassembled WGS sequence"/>
</dbReference>
<keyword evidence="3" id="KW-1185">Reference proteome</keyword>
<feature type="region of interest" description="Disordered" evidence="1">
    <location>
        <begin position="184"/>
        <end position="221"/>
    </location>
</feature>
<evidence type="ECO:0000313" key="2">
    <source>
        <dbReference type="EMBL" id="KAG0286323.1"/>
    </source>
</evidence>
<reference evidence="2 3" key="1">
    <citation type="journal article" date="2020" name="Fungal Divers.">
        <title>Resolving the Mortierellaceae phylogeny through synthesis of multi-gene phylogenetics and phylogenomics.</title>
        <authorList>
            <person name="Vandepol N."/>
            <person name="Liber J."/>
            <person name="Desiro A."/>
            <person name="Na H."/>
            <person name="Kennedy M."/>
            <person name="Barry K."/>
            <person name="Grigoriev I.V."/>
            <person name="Miller A.N."/>
            <person name="O'Donnell K."/>
            <person name="Stajich J.E."/>
            <person name="Bonito G."/>
        </authorList>
    </citation>
    <scope>NUCLEOTIDE SEQUENCE [LARGE SCALE GENOMIC DNA]</scope>
    <source>
        <strain evidence="2 3">AD045</strain>
    </source>
</reference>
<comment type="caution">
    <text evidence="2">The sequence shown here is derived from an EMBL/GenBank/DDBJ whole genome shotgun (WGS) entry which is preliminary data.</text>
</comment>
<feature type="compositionally biased region" description="Low complexity" evidence="1">
    <location>
        <begin position="193"/>
        <end position="204"/>
    </location>
</feature>
<feature type="region of interest" description="Disordered" evidence="1">
    <location>
        <begin position="270"/>
        <end position="290"/>
    </location>
</feature>
<accession>A0ABQ7JWV7</accession>
<feature type="compositionally biased region" description="Acidic residues" evidence="1">
    <location>
        <begin position="272"/>
        <end position="287"/>
    </location>
</feature>
<organism evidence="2 3">
    <name type="scientific">Linnemannia gamsii</name>
    <dbReference type="NCBI Taxonomy" id="64522"/>
    <lineage>
        <taxon>Eukaryota</taxon>
        <taxon>Fungi</taxon>
        <taxon>Fungi incertae sedis</taxon>
        <taxon>Mucoromycota</taxon>
        <taxon>Mortierellomycotina</taxon>
        <taxon>Mortierellomycetes</taxon>
        <taxon>Mortierellales</taxon>
        <taxon>Mortierellaceae</taxon>
        <taxon>Linnemannia</taxon>
    </lineage>
</organism>
<proteinExistence type="predicted"/>
<evidence type="ECO:0000313" key="3">
    <source>
        <dbReference type="Proteomes" id="UP001194696"/>
    </source>
</evidence>
<sequence length="311" mass="34169">MTMNPRKSVPRPPAEFRIRSTTNTATPLTCNTNINSTATYSNTSSHLDKALPAPPKRALFKGLKTRLRSHSFSSSTFSFPTSPQDHSVIPLVSSGTRSSSTVSTTPESVAQEYARTIKSLWKMVEDEEQAYRLVEASHSLSGSIPTITDIVPGGRLVNRPPYIDTMTAALRRPSLPLSMAVTPIQEEDEEETSSMTSTTSETRTPFSPRPASGPRRNHHHHDGVSFIALDNIPFRTTKPTTDNATALVVSTLNEMDDTVADLEVSLVGLSDASEEEDYAEDSEEEEERAVVHVAQKISVYRGRSFCWSQPS</sequence>
<evidence type="ECO:0000256" key="1">
    <source>
        <dbReference type="SAM" id="MobiDB-lite"/>
    </source>
</evidence>
<protein>
    <submittedName>
        <fullName evidence="2">Uncharacterized protein</fullName>
    </submittedName>
</protein>